<protein>
    <submittedName>
        <fullName evidence="2">Uncharacterized protein</fullName>
    </submittedName>
</protein>
<proteinExistence type="predicted"/>
<organism evidence="2 3">
    <name type="scientific">Cytospora mali</name>
    <name type="common">Apple Valsa canker fungus</name>
    <name type="synonym">Valsa mali</name>
    <dbReference type="NCBI Taxonomy" id="578113"/>
    <lineage>
        <taxon>Eukaryota</taxon>
        <taxon>Fungi</taxon>
        <taxon>Dikarya</taxon>
        <taxon>Ascomycota</taxon>
        <taxon>Pezizomycotina</taxon>
        <taxon>Sordariomycetes</taxon>
        <taxon>Sordariomycetidae</taxon>
        <taxon>Diaporthales</taxon>
        <taxon>Cytosporaceae</taxon>
        <taxon>Cytospora</taxon>
    </lineage>
</organism>
<reference evidence="3" key="1">
    <citation type="submission" date="2014-12" db="EMBL/GenBank/DDBJ databases">
        <title>Genome Sequence of Valsa Canker Pathogens Uncovers a Specific Adaption of Colonization on Woody Bark.</title>
        <authorList>
            <person name="Yin Z."/>
            <person name="Liu H."/>
            <person name="Gao X."/>
            <person name="Li Z."/>
            <person name="Song N."/>
            <person name="Ke X."/>
            <person name="Dai Q."/>
            <person name="Wu Y."/>
            <person name="Sun Y."/>
            <person name="Xu J.-R."/>
            <person name="Kang Z.K."/>
            <person name="Wang L."/>
            <person name="Huang L."/>
        </authorList>
    </citation>
    <scope>NUCLEOTIDE SEQUENCE [LARGE SCALE GENOMIC DNA]</scope>
    <source>
        <strain evidence="3">SXYL134</strain>
    </source>
</reference>
<accession>A0A194V624</accession>
<evidence type="ECO:0000313" key="3">
    <source>
        <dbReference type="Proteomes" id="UP000078576"/>
    </source>
</evidence>
<dbReference type="Proteomes" id="UP000078576">
    <property type="component" value="Unassembled WGS sequence"/>
</dbReference>
<keyword evidence="3" id="KW-1185">Reference proteome</keyword>
<feature type="region of interest" description="Disordered" evidence="1">
    <location>
        <begin position="102"/>
        <end position="147"/>
    </location>
</feature>
<sequence>MASISDLPAEVILYVIQALQEVKDISALSRSGSRFIRNIATPILYSRVKHEPKQKRSASLEDMYHELEQGWSSRRLSPGTDAMHAEDHEARYDNSYELSAIESDDDDDCDINNDDKDDDEDEEEDDDLSTGSGSQFVSDDDESGFSSSPEIIATKYFCMRDPRNGDTALHMICEGLKGYMDGSNWEPCKIGARAAISILLLLERLDLDPKVEK</sequence>
<evidence type="ECO:0000313" key="2">
    <source>
        <dbReference type="EMBL" id="KUI59415.1"/>
    </source>
</evidence>
<dbReference type="OrthoDB" id="341259at2759"/>
<gene>
    <name evidence="2" type="ORF">VP1G_06613</name>
</gene>
<dbReference type="AlphaFoldDB" id="A0A194V624"/>
<dbReference type="EMBL" id="KN714729">
    <property type="protein sequence ID" value="KUI59415.1"/>
    <property type="molecule type" value="Genomic_DNA"/>
</dbReference>
<feature type="compositionally biased region" description="Acidic residues" evidence="1">
    <location>
        <begin position="102"/>
        <end position="128"/>
    </location>
</feature>
<evidence type="ECO:0000256" key="1">
    <source>
        <dbReference type="SAM" id="MobiDB-lite"/>
    </source>
</evidence>
<name>A0A194V624_CYTMA</name>